<organism evidence="1 2">
    <name type="scientific">Coemansia aciculifera</name>
    <dbReference type="NCBI Taxonomy" id="417176"/>
    <lineage>
        <taxon>Eukaryota</taxon>
        <taxon>Fungi</taxon>
        <taxon>Fungi incertae sedis</taxon>
        <taxon>Zoopagomycota</taxon>
        <taxon>Kickxellomycotina</taxon>
        <taxon>Kickxellomycetes</taxon>
        <taxon>Kickxellales</taxon>
        <taxon>Kickxellaceae</taxon>
        <taxon>Coemansia</taxon>
    </lineage>
</organism>
<evidence type="ECO:0000313" key="1">
    <source>
        <dbReference type="EMBL" id="KAJ2894977.1"/>
    </source>
</evidence>
<gene>
    <name evidence="1" type="ORF">IWW38_002428</name>
</gene>
<sequence>MSSSSSQMKAILVRQPGGADQLYFGQVDKPVPKPNELLVKIHCFALNRMDIIQREGRYPLPPEAGPILGVEFAGIVEDTGRETGRFKAGDRVFGLAYGGAYAQYIAVDEGSVHPLGSLSMELGSSLLECWYTAYQAVDHIGKLQAGEDILIHAASGGVGTAAIQLAKMAGARRIFVTAGSPEKLEYCRKVGATHLINYREQSFKDVVLQETDGRGVDVICDYLLASYFSDNIESLAKDGRMSLQGAMGGAVAERVNLGPVLFKRLHIEGSTLRSRSVDYQRKLGEAFARDVLPHIESGDMFWHIDKVFAWEDIQNAHLLMEGAQFTGKLVVRVTED</sequence>
<comment type="caution">
    <text evidence="1">The sequence shown here is derived from an EMBL/GenBank/DDBJ whole genome shotgun (WGS) entry which is preliminary data.</text>
</comment>
<accession>A0ACC1M4J0</accession>
<keyword evidence="2" id="KW-1185">Reference proteome</keyword>
<proteinExistence type="predicted"/>
<name>A0ACC1M4J0_9FUNG</name>
<protein>
    <submittedName>
        <fullName evidence="1">Uncharacterized protein</fullName>
    </submittedName>
</protein>
<dbReference type="EMBL" id="JANBVB010000347">
    <property type="protein sequence ID" value="KAJ2894977.1"/>
    <property type="molecule type" value="Genomic_DNA"/>
</dbReference>
<dbReference type="Proteomes" id="UP001139981">
    <property type="component" value="Unassembled WGS sequence"/>
</dbReference>
<evidence type="ECO:0000313" key="2">
    <source>
        <dbReference type="Proteomes" id="UP001139981"/>
    </source>
</evidence>
<reference evidence="1" key="1">
    <citation type="submission" date="2022-07" db="EMBL/GenBank/DDBJ databases">
        <title>Phylogenomic reconstructions and comparative analyses of Kickxellomycotina fungi.</title>
        <authorList>
            <person name="Reynolds N.K."/>
            <person name="Stajich J.E."/>
            <person name="Barry K."/>
            <person name="Grigoriev I.V."/>
            <person name="Crous P."/>
            <person name="Smith M.E."/>
        </authorList>
    </citation>
    <scope>NUCLEOTIDE SEQUENCE</scope>
    <source>
        <strain evidence="1">CBS 190363</strain>
    </source>
</reference>